<proteinExistence type="predicted"/>
<evidence type="ECO:0000313" key="3">
    <source>
        <dbReference type="EMBL" id="KAF3216434.1"/>
    </source>
</evidence>
<feature type="compositionally biased region" description="Basic residues" evidence="1">
    <location>
        <begin position="95"/>
        <end position="104"/>
    </location>
</feature>
<sequence length="104" mass="11536">MSRNVNRAQSLAKPLGFCAPKPPQIANSPPLMLRRASTRTHKSSQDSTRQYKHIPKWDQESTEKSPVVEIAAVKTAQQSKCGSQELSKTAEVGGPRRKNIKTPR</sequence>
<protein>
    <submittedName>
        <fullName evidence="2">Uncharacterized protein</fullName>
    </submittedName>
</protein>
<reference evidence="2 4" key="1">
    <citation type="submission" date="2019-06" db="EMBL/GenBank/DDBJ databases">
        <authorList>
            <person name="Palmer J.M."/>
        </authorList>
    </citation>
    <scope>NUCLEOTIDE SEQUENCE [LARGE SCALE GENOMIC DNA]</scope>
    <source>
        <strain evidence="3">TWF679</strain>
        <strain evidence="2 4">TWF788</strain>
    </source>
</reference>
<organism evidence="2 4">
    <name type="scientific">Orbilia oligospora</name>
    <name type="common">Nematode-trapping fungus</name>
    <name type="synonym">Arthrobotrys oligospora</name>
    <dbReference type="NCBI Taxonomy" id="2813651"/>
    <lineage>
        <taxon>Eukaryota</taxon>
        <taxon>Fungi</taxon>
        <taxon>Dikarya</taxon>
        <taxon>Ascomycota</taxon>
        <taxon>Pezizomycotina</taxon>
        <taxon>Orbiliomycetes</taxon>
        <taxon>Orbiliales</taxon>
        <taxon>Orbiliaceae</taxon>
        <taxon>Orbilia</taxon>
    </lineage>
</organism>
<name>A0A7C8Q407_ORBOL</name>
<dbReference type="AlphaFoldDB" id="A0A7C8Q407"/>
<dbReference type="Proteomes" id="UP000614610">
    <property type="component" value="Unassembled WGS sequence"/>
</dbReference>
<dbReference type="EMBL" id="JAABOE010000006">
    <property type="protein sequence ID" value="KAF3190272.1"/>
    <property type="molecule type" value="Genomic_DNA"/>
</dbReference>
<feature type="compositionally biased region" description="Polar residues" evidence="1">
    <location>
        <begin position="78"/>
        <end position="87"/>
    </location>
</feature>
<evidence type="ECO:0000313" key="2">
    <source>
        <dbReference type="EMBL" id="KAF3190272.1"/>
    </source>
</evidence>
<dbReference type="Proteomes" id="UP000479691">
    <property type="component" value="Unassembled WGS sequence"/>
</dbReference>
<gene>
    <name evidence="3" type="ORF">TWF679_003049</name>
    <name evidence="2" type="ORF">TWF788_009072</name>
</gene>
<dbReference type="EMBL" id="WIWT01000016">
    <property type="protein sequence ID" value="KAF3216434.1"/>
    <property type="molecule type" value="Genomic_DNA"/>
</dbReference>
<evidence type="ECO:0000256" key="1">
    <source>
        <dbReference type="SAM" id="MobiDB-lite"/>
    </source>
</evidence>
<feature type="region of interest" description="Disordered" evidence="1">
    <location>
        <begin position="78"/>
        <end position="104"/>
    </location>
</feature>
<accession>A0A7C8Q407</accession>
<feature type="region of interest" description="Disordered" evidence="1">
    <location>
        <begin position="1"/>
        <end position="64"/>
    </location>
</feature>
<comment type="caution">
    <text evidence="2">The sequence shown here is derived from an EMBL/GenBank/DDBJ whole genome shotgun (WGS) entry which is preliminary data.</text>
</comment>
<evidence type="ECO:0000313" key="4">
    <source>
        <dbReference type="Proteomes" id="UP000479691"/>
    </source>
</evidence>